<dbReference type="PANTHER" id="PTHR43252">
    <property type="entry name" value="TRANSCRIPTIONAL REGULATOR YQJI"/>
    <property type="match status" value="1"/>
</dbReference>
<sequence length="191" mass="21132">MRGFFGRGKGFGDEDDEDFRGFGGPARHGHPGRGGRHGRGFGHGGLRLVLLKLLEDRPRHGYELIKEIEDRSQGRYIPSPGVVYPALSWLEDGGLIIIAAADDGRKLARITPAGQQFLTQQATEVTRLLAIMDGAGPEPDRGGLHEYAALFRAMHNLKASLRTRGLRPLSKTETETIVDWIDELARKIERL</sequence>
<evidence type="ECO:0000259" key="2">
    <source>
        <dbReference type="Pfam" id="PF03551"/>
    </source>
</evidence>
<dbReference type="Gene3D" id="1.10.10.10">
    <property type="entry name" value="Winged helix-like DNA-binding domain superfamily/Winged helix DNA-binding domain"/>
    <property type="match status" value="1"/>
</dbReference>
<dbReference type="Pfam" id="PF03551">
    <property type="entry name" value="PadR"/>
    <property type="match status" value="1"/>
</dbReference>
<gene>
    <name evidence="3" type="ORF">CHU95_07575</name>
</gene>
<feature type="region of interest" description="Disordered" evidence="1">
    <location>
        <begin position="1"/>
        <end position="39"/>
    </location>
</feature>
<dbReference type="Proteomes" id="UP000216998">
    <property type="component" value="Unassembled WGS sequence"/>
</dbReference>
<feature type="domain" description="Transcription regulator PadR N-terminal" evidence="2">
    <location>
        <begin position="50"/>
        <end position="119"/>
    </location>
</feature>
<evidence type="ECO:0000313" key="4">
    <source>
        <dbReference type="Proteomes" id="UP000216998"/>
    </source>
</evidence>
<keyword evidence="4" id="KW-1185">Reference proteome</keyword>
<feature type="compositionally biased region" description="Basic residues" evidence="1">
    <location>
        <begin position="27"/>
        <end position="39"/>
    </location>
</feature>
<reference evidence="3 4" key="1">
    <citation type="submission" date="2017-07" db="EMBL/GenBank/DDBJ databases">
        <title>Niveispirillum cyanobacteriorum sp. nov., isolated from cyanobacterial aggregates in a eutrophic lake.</title>
        <authorList>
            <person name="Cai H."/>
        </authorList>
    </citation>
    <scope>NUCLEOTIDE SEQUENCE [LARGE SCALE GENOMIC DNA]</scope>
    <source>
        <strain evidence="4">TH1-14</strain>
    </source>
</reference>
<evidence type="ECO:0000313" key="3">
    <source>
        <dbReference type="EMBL" id="OYQ35574.1"/>
    </source>
</evidence>
<dbReference type="RefSeq" id="WP_094455335.1">
    <property type="nucleotide sequence ID" value="NZ_NOXU01000025.1"/>
</dbReference>
<dbReference type="InterPro" id="IPR036390">
    <property type="entry name" value="WH_DNA-bd_sf"/>
</dbReference>
<dbReference type="EMBL" id="NOXU01000025">
    <property type="protein sequence ID" value="OYQ35574.1"/>
    <property type="molecule type" value="Genomic_DNA"/>
</dbReference>
<organism evidence="3 4">
    <name type="scientific">Niveispirillum lacus</name>
    <dbReference type="NCBI Taxonomy" id="1981099"/>
    <lineage>
        <taxon>Bacteria</taxon>
        <taxon>Pseudomonadati</taxon>
        <taxon>Pseudomonadota</taxon>
        <taxon>Alphaproteobacteria</taxon>
        <taxon>Rhodospirillales</taxon>
        <taxon>Azospirillaceae</taxon>
        <taxon>Niveispirillum</taxon>
    </lineage>
</organism>
<protein>
    <submittedName>
        <fullName evidence="3">PadR family transcriptional regulator</fullName>
    </submittedName>
</protein>
<dbReference type="OrthoDB" id="9814826at2"/>
<dbReference type="SUPFAM" id="SSF46785">
    <property type="entry name" value="Winged helix' DNA-binding domain"/>
    <property type="match status" value="1"/>
</dbReference>
<dbReference type="AlphaFoldDB" id="A0A255Z3S0"/>
<dbReference type="InterPro" id="IPR036388">
    <property type="entry name" value="WH-like_DNA-bd_sf"/>
</dbReference>
<name>A0A255Z3S0_9PROT</name>
<accession>A0A255Z3S0</accession>
<proteinExistence type="predicted"/>
<comment type="caution">
    <text evidence="3">The sequence shown here is derived from an EMBL/GenBank/DDBJ whole genome shotgun (WGS) entry which is preliminary data.</text>
</comment>
<evidence type="ECO:0000256" key="1">
    <source>
        <dbReference type="SAM" id="MobiDB-lite"/>
    </source>
</evidence>
<dbReference type="InterPro" id="IPR005149">
    <property type="entry name" value="Tscrpt_reg_PadR_N"/>
</dbReference>
<dbReference type="PANTHER" id="PTHR43252:SF7">
    <property type="entry name" value="TRANSCRIPTIONAL REGULATOR YQJI"/>
    <property type="match status" value="1"/>
</dbReference>